<keyword evidence="6 13" id="KW-0274">FAD</keyword>
<dbReference type="GO" id="GO:0003853">
    <property type="term" value="F:short-chain 2-methyl fatty acyl-CoA dehydrogenase activity"/>
    <property type="evidence" value="ECO:0007669"/>
    <property type="project" value="UniProtKB-EC"/>
</dbReference>
<dbReference type="PANTHER" id="PTHR43884:SF1">
    <property type="entry name" value="SHORT_BRANCHED CHAIN SPECIFIC ACYL-COA DEHYDROGENASE, MITOCHONDRIAL"/>
    <property type="match status" value="1"/>
</dbReference>
<dbReference type="AlphaFoldDB" id="M1VI45"/>
<comment type="subunit">
    <text evidence="4">Homotetramer.</text>
</comment>
<dbReference type="GO" id="GO:0006631">
    <property type="term" value="P:fatty acid metabolic process"/>
    <property type="evidence" value="ECO:0007669"/>
    <property type="project" value="UniProtKB-KW"/>
</dbReference>
<comment type="pathway">
    <text evidence="10">Amino-acid degradation; L-isoleucine degradation.</text>
</comment>
<comment type="similarity">
    <text evidence="3 13">Belongs to the acyl-CoA dehydrogenase family.</text>
</comment>
<keyword evidence="9" id="KW-0443">Lipid metabolism</keyword>
<dbReference type="InterPro" id="IPR006089">
    <property type="entry name" value="Acyl-CoA_DH_CS"/>
</dbReference>
<dbReference type="InterPro" id="IPR036250">
    <property type="entry name" value="AcylCo_DH-like_C"/>
</dbReference>
<evidence type="ECO:0000259" key="15">
    <source>
        <dbReference type="Pfam" id="PF02770"/>
    </source>
</evidence>
<evidence type="ECO:0000256" key="2">
    <source>
        <dbReference type="ARBA" id="ARBA00005198"/>
    </source>
</evidence>
<dbReference type="Pfam" id="PF02770">
    <property type="entry name" value="Acyl-CoA_dh_M"/>
    <property type="match status" value="1"/>
</dbReference>
<dbReference type="Gene3D" id="2.40.110.10">
    <property type="entry name" value="Butyryl-CoA Dehydrogenase, subunit A, domain 2"/>
    <property type="match status" value="1"/>
</dbReference>
<reference evidence="17 18" key="1">
    <citation type="journal article" date="2004" name="Nature">
        <title>Genome sequence of the ultrasmall unicellular red alga Cyanidioschyzon merolae 10D.</title>
        <authorList>
            <person name="Matsuzaki M."/>
            <person name="Misumi O."/>
            <person name="Shin-i T."/>
            <person name="Maruyama S."/>
            <person name="Takahara M."/>
            <person name="Miyagishima S."/>
            <person name="Mori T."/>
            <person name="Nishida K."/>
            <person name="Yagisawa F."/>
            <person name="Nishida K."/>
            <person name="Yoshida Y."/>
            <person name="Nishimura Y."/>
            <person name="Nakao S."/>
            <person name="Kobayashi T."/>
            <person name="Momoyama Y."/>
            <person name="Higashiyama T."/>
            <person name="Minoda A."/>
            <person name="Sano M."/>
            <person name="Nomoto H."/>
            <person name="Oishi K."/>
            <person name="Hayashi H."/>
            <person name="Ohta F."/>
            <person name="Nishizaka S."/>
            <person name="Haga S."/>
            <person name="Miura S."/>
            <person name="Morishita T."/>
            <person name="Kabeya Y."/>
            <person name="Terasawa K."/>
            <person name="Suzuki Y."/>
            <person name="Ishii Y."/>
            <person name="Asakawa S."/>
            <person name="Takano H."/>
            <person name="Ohta N."/>
            <person name="Kuroiwa H."/>
            <person name="Tanaka K."/>
            <person name="Shimizu N."/>
            <person name="Sugano S."/>
            <person name="Sato N."/>
            <person name="Nozaki H."/>
            <person name="Ogasawara N."/>
            <person name="Kohara Y."/>
            <person name="Kuroiwa T."/>
        </authorList>
    </citation>
    <scope>NUCLEOTIDE SEQUENCE [LARGE SCALE GENOMIC DNA]</scope>
    <source>
        <strain evidence="17 18">10D</strain>
    </source>
</reference>
<feature type="domain" description="Acyl-CoA oxidase/dehydrogenase middle" evidence="15">
    <location>
        <begin position="164"/>
        <end position="270"/>
    </location>
</feature>
<dbReference type="PROSITE" id="PS00072">
    <property type="entry name" value="ACYL_COA_DH_1"/>
    <property type="match status" value="1"/>
</dbReference>
<evidence type="ECO:0000256" key="1">
    <source>
        <dbReference type="ARBA" id="ARBA00001974"/>
    </source>
</evidence>
<gene>
    <name evidence="17" type="ORF">CYME_CML080C</name>
</gene>
<dbReference type="InterPro" id="IPR046373">
    <property type="entry name" value="Acyl-CoA_Oxase/DH_mid-dom_sf"/>
</dbReference>
<keyword evidence="7" id="KW-0276">Fatty acid metabolism</keyword>
<evidence type="ECO:0000256" key="5">
    <source>
        <dbReference type="ARBA" id="ARBA00022630"/>
    </source>
</evidence>
<dbReference type="EMBL" id="AP006494">
    <property type="protein sequence ID" value="BAM80698.1"/>
    <property type="molecule type" value="Genomic_DNA"/>
</dbReference>
<sequence>MLRVFRLRLFGWGHFQRRLDRSVPRYSVEVYGQTRSLATPAGVAGAQTAAHLSVLQATVARFAREQIAPAIFSREQQGCIEPSLWRALFEQGLMGMEIPSDFGGSGLSFVETCASIEQLSKVDPAVALVVDIQNTLLNRAVLHFGTREQQALWLPRLARDTVGSFALSEPEAGSDAFSLRTHADLEQATSTTSRRYVISGSKLWISSAAEAQWMLVFATVDPAQKHRGITAFVIDNVDEAKALGQLQIGPKEDKLGIRATSCCPVHFHRCVIDADRQVLGGLGQGYRVAMRALNEGRIGIAAQMIGLAQGALDATLPYLETRCQFGRPLIDNQGLQFQIAQAAAELEAVRALTFQAARLVDEHQGTSAAAHLAEIARQAASAKLLAAQTACRLTRRCIEWMGGMGFIRQTLPEKFYRDAVIGKIYEGTENMQLATIFRFLSATHHTRHDS</sequence>
<dbReference type="KEGG" id="cme:CYME_CML080C"/>
<name>M1VI45_CYAM1</name>
<evidence type="ECO:0000256" key="3">
    <source>
        <dbReference type="ARBA" id="ARBA00009347"/>
    </source>
</evidence>
<dbReference type="Pfam" id="PF02771">
    <property type="entry name" value="Acyl-CoA_dh_N"/>
    <property type="match status" value="1"/>
</dbReference>
<dbReference type="Gene3D" id="1.10.540.10">
    <property type="entry name" value="Acyl-CoA dehydrogenase/oxidase, N-terminal domain"/>
    <property type="match status" value="1"/>
</dbReference>
<dbReference type="GO" id="GO:0050660">
    <property type="term" value="F:flavin adenine dinucleotide binding"/>
    <property type="evidence" value="ECO:0007669"/>
    <property type="project" value="InterPro"/>
</dbReference>
<dbReference type="EC" id="1.3.8.5" evidence="11"/>
<accession>M1VI45</accession>
<proteinExistence type="inferred from homology"/>
<dbReference type="Gene3D" id="1.20.140.10">
    <property type="entry name" value="Butyryl-CoA Dehydrogenase, subunit A, domain 3"/>
    <property type="match status" value="1"/>
</dbReference>
<dbReference type="InterPro" id="IPR009075">
    <property type="entry name" value="AcylCo_DH/oxidase_C"/>
</dbReference>
<protein>
    <recommendedName>
        <fullName evidence="11">short-chain 2-methylacyl-CoA dehydrogenase</fullName>
        <ecNumber evidence="11">1.3.8.5</ecNumber>
    </recommendedName>
</protein>
<dbReference type="GO" id="GO:0005739">
    <property type="term" value="C:mitochondrion"/>
    <property type="evidence" value="ECO:0007669"/>
    <property type="project" value="TreeGrafter"/>
</dbReference>
<dbReference type="Gramene" id="CML080CT">
    <property type="protein sequence ID" value="CML080CT"/>
    <property type="gene ID" value="CML080C"/>
</dbReference>
<evidence type="ECO:0000256" key="6">
    <source>
        <dbReference type="ARBA" id="ARBA00022827"/>
    </source>
</evidence>
<comment type="cofactor">
    <cofactor evidence="1 13">
        <name>FAD</name>
        <dbReference type="ChEBI" id="CHEBI:57692"/>
    </cofactor>
</comment>
<dbReference type="STRING" id="280699.M1VI45"/>
<dbReference type="Pfam" id="PF00441">
    <property type="entry name" value="Acyl-CoA_dh_1"/>
    <property type="match status" value="1"/>
</dbReference>
<dbReference type="GeneID" id="16994777"/>
<keyword evidence="8 13" id="KW-0560">Oxidoreductase</keyword>
<dbReference type="InterPro" id="IPR013786">
    <property type="entry name" value="AcylCoA_DH/ox_N"/>
</dbReference>
<dbReference type="HOGENOM" id="CLU_018204_0_0_1"/>
<keyword evidence="18" id="KW-1185">Reference proteome</keyword>
<dbReference type="InterPro" id="IPR009100">
    <property type="entry name" value="AcylCoA_DH/oxidase_NM_dom_sf"/>
</dbReference>
<feature type="domain" description="Acyl-CoA dehydrogenase/oxidase C-terminal" evidence="14">
    <location>
        <begin position="283"/>
        <end position="439"/>
    </location>
</feature>
<dbReference type="SUPFAM" id="SSF56645">
    <property type="entry name" value="Acyl-CoA dehydrogenase NM domain-like"/>
    <property type="match status" value="1"/>
</dbReference>
<dbReference type="InterPro" id="IPR037069">
    <property type="entry name" value="AcylCoA_DH/ox_N_sf"/>
</dbReference>
<evidence type="ECO:0000256" key="9">
    <source>
        <dbReference type="ARBA" id="ARBA00023098"/>
    </source>
</evidence>
<evidence type="ECO:0000256" key="8">
    <source>
        <dbReference type="ARBA" id="ARBA00023002"/>
    </source>
</evidence>
<evidence type="ECO:0000313" key="17">
    <source>
        <dbReference type="EMBL" id="BAM80698.1"/>
    </source>
</evidence>
<evidence type="ECO:0000256" key="7">
    <source>
        <dbReference type="ARBA" id="ARBA00022832"/>
    </source>
</evidence>
<evidence type="ECO:0000256" key="13">
    <source>
        <dbReference type="RuleBase" id="RU362125"/>
    </source>
</evidence>
<comment type="catalytic activity">
    <reaction evidence="12">
        <text>2-methylbutanoyl-CoA + oxidized [electron-transfer flavoprotein] + H(+) = (2E)-2-methylbut-2-enoyl-CoA + reduced [electron-transfer flavoprotein]</text>
        <dbReference type="Rhea" id="RHEA:43780"/>
        <dbReference type="Rhea" id="RHEA-COMP:10685"/>
        <dbReference type="Rhea" id="RHEA-COMP:10686"/>
        <dbReference type="ChEBI" id="CHEBI:15378"/>
        <dbReference type="ChEBI" id="CHEBI:57336"/>
        <dbReference type="ChEBI" id="CHEBI:57337"/>
        <dbReference type="ChEBI" id="CHEBI:57692"/>
        <dbReference type="ChEBI" id="CHEBI:58307"/>
        <dbReference type="EC" id="1.3.8.5"/>
    </reaction>
    <physiologicalReaction direction="left-to-right" evidence="12">
        <dbReference type="Rhea" id="RHEA:43781"/>
    </physiologicalReaction>
</comment>
<dbReference type="PANTHER" id="PTHR43884">
    <property type="entry name" value="ACYL-COA DEHYDROGENASE"/>
    <property type="match status" value="1"/>
</dbReference>
<dbReference type="eggNOG" id="KOG0139">
    <property type="taxonomic scope" value="Eukaryota"/>
</dbReference>
<dbReference type="FunFam" id="1.10.540.10:FF:000026">
    <property type="entry name" value="Acyl-CoA dehydrogenase medium chain"/>
    <property type="match status" value="1"/>
</dbReference>
<dbReference type="SUPFAM" id="SSF47203">
    <property type="entry name" value="Acyl-CoA dehydrogenase C-terminal domain-like"/>
    <property type="match status" value="1"/>
</dbReference>
<evidence type="ECO:0000256" key="10">
    <source>
        <dbReference type="ARBA" id="ARBA00037895"/>
    </source>
</evidence>
<comment type="pathway">
    <text evidence="2">Lipid metabolism; mitochondrial fatty acid beta-oxidation.</text>
</comment>
<reference evidence="17 18" key="2">
    <citation type="journal article" date="2007" name="BMC Biol.">
        <title>A 100%-complete sequence reveals unusually simple genomic features in the hot-spring red alga Cyanidioschyzon merolae.</title>
        <authorList>
            <person name="Nozaki H."/>
            <person name="Takano H."/>
            <person name="Misumi O."/>
            <person name="Terasawa K."/>
            <person name="Matsuzaki M."/>
            <person name="Maruyama S."/>
            <person name="Nishida K."/>
            <person name="Yagisawa F."/>
            <person name="Yoshida Y."/>
            <person name="Fujiwara T."/>
            <person name="Takio S."/>
            <person name="Tamura K."/>
            <person name="Chung S.J."/>
            <person name="Nakamura S."/>
            <person name="Kuroiwa H."/>
            <person name="Tanaka K."/>
            <person name="Sato N."/>
            <person name="Kuroiwa T."/>
        </authorList>
    </citation>
    <scope>NUCLEOTIDE SEQUENCE [LARGE SCALE GENOMIC DNA]</scope>
    <source>
        <strain evidence="17 18">10D</strain>
    </source>
</reference>
<dbReference type="RefSeq" id="XP_005536734.1">
    <property type="nucleotide sequence ID" value="XM_005536677.1"/>
</dbReference>
<dbReference type="OrthoDB" id="10262177at2759"/>
<evidence type="ECO:0000256" key="12">
    <source>
        <dbReference type="ARBA" id="ARBA00048235"/>
    </source>
</evidence>
<keyword evidence="5 13" id="KW-0285">Flavoprotein</keyword>
<dbReference type="FunFam" id="1.20.140.10:FF:000004">
    <property type="entry name" value="Acyl-CoA dehydrogenase FadE25"/>
    <property type="match status" value="1"/>
</dbReference>
<evidence type="ECO:0000313" key="18">
    <source>
        <dbReference type="Proteomes" id="UP000007014"/>
    </source>
</evidence>
<organism evidence="17 18">
    <name type="scientific">Cyanidioschyzon merolae (strain NIES-3377 / 10D)</name>
    <name type="common">Unicellular red alga</name>
    <dbReference type="NCBI Taxonomy" id="280699"/>
    <lineage>
        <taxon>Eukaryota</taxon>
        <taxon>Rhodophyta</taxon>
        <taxon>Bangiophyceae</taxon>
        <taxon>Cyanidiales</taxon>
        <taxon>Cyanidiaceae</taxon>
        <taxon>Cyanidioschyzon</taxon>
    </lineage>
</organism>
<dbReference type="OMA" id="DAMFSYC"/>
<evidence type="ECO:0000256" key="4">
    <source>
        <dbReference type="ARBA" id="ARBA00011881"/>
    </source>
</evidence>
<evidence type="ECO:0000256" key="11">
    <source>
        <dbReference type="ARBA" id="ARBA00039036"/>
    </source>
</evidence>
<feature type="domain" description="Acyl-CoA dehydrogenase/oxidase N-terminal" evidence="16">
    <location>
        <begin position="55"/>
        <end position="159"/>
    </location>
</feature>
<dbReference type="Proteomes" id="UP000007014">
    <property type="component" value="Chromosome 12"/>
</dbReference>
<evidence type="ECO:0000259" key="14">
    <source>
        <dbReference type="Pfam" id="PF00441"/>
    </source>
</evidence>
<evidence type="ECO:0000259" key="16">
    <source>
        <dbReference type="Pfam" id="PF02771"/>
    </source>
</evidence>
<dbReference type="InterPro" id="IPR006091">
    <property type="entry name" value="Acyl-CoA_Oxase/DH_mid-dom"/>
</dbReference>